<dbReference type="Gene3D" id="1.10.287.470">
    <property type="entry name" value="Helix hairpin bin"/>
    <property type="match status" value="1"/>
</dbReference>
<dbReference type="Gene3D" id="2.40.420.20">
    <property type="match status" value="1"/>
</dbReference>
<dbReference type="PANTHER" id="PTHR30469:SF15">
    <property type="entry name" value="HLYD FAMILY OF SECRETION PROTEINS"/>
    <property type="match status" value="1"/>
</dbReference>
<dbReference type="GO" id="GO:0015562">
    <property type="term" value="F:efflux transmembrane transporter activity"/>
    <property type="evidence" value="ECO:0007669"/>
    <property type="project" value="TreeGrafter"/>
</dbReference>
<evidence type="ECO:0000256" key="1">
    <source>
        <dbReference type="ARBA" id="ARBA00009477"/>
    </source>
</evidence>
<dbReference type="InterPro" id="IPR006143">
    <property type="entry name" value="RND_pump_MFP"/>
</dbReference>
<evidence type="ECO:0000313" key="6">
    <source>
        <dbReference type="EMBL" id="PKR89791.1"/>
    </source>
</evidence>
<protein>
    <submittedName>
        <fullName evidence="6">Uncharacterized protein</fullName>
    </submittedName>
</protein>
<keyword evidence="3" id="KW-0812">Transmembrane</keyword>
<dbReference type="NCBIfam" id="TIGR01730">
    <property type="entry name" value="RND_mfp"/>
    <property type="match status" value="1"/>
</dbReference>
<feature type="domain" description="CusB-like beta-barrel" evidence="4">
    <location>
        <begin position="263"/>
        <end position="333"/>
    </location>
</feature>
<dbReference type="Proteomes" id="UP000233491">
    <property type="component" value="Unassembled WGS sequence"/>
</dbReference>
<evidence type="ECO:0000256" key="3">
    <source>
        <dbReference type="SAM" id="Phobius"/>
    </source>
</evidence>
<accession>A0A1I4UVP4</accession>
<feature type="coiled-coil region" evidence="2">
    <location>
        <begin position="156"/>
        <end position="214"/>
    </location>
</feature>
<evidence type="ECO:0000259" key="5">
    <source>
        <dbReference type="Pfam" id="PF25973"/>
    </source>
</evidence>
<gene>
    <name evidence="6" type="ORF">CXZ10_07790</name>
</gene>
<dbReference type="Pfam" id="PF25954">
    <property type="entry name" value="Beta-barrel_RND_2"/>
    <property type="match status" value="1"/>
</dbReference>
<dbReference type="Pfam" id="PF25973">
    <property type="entry name" value="BSH_CzcB"/>
    <property type="match status" value="1"/>
</dbReference>
<dbReference type="GO" id="GO:1990281">
    <property type="term" value="C:efflux pump complex"/>
    <property type="evidence" value="ECO:0007669"/>
    <property type="project" value="TreeGrafter"/>
</dbReference>
<dbReference type="EMBL" id="PJNW01000004">
    <property type="protein sequence ID" value="PKR89791.1"/>
    <property type="molecule type" value="Genomic_DNA"/>
</dbReference>
<dbReference type="AlphaFoldDB" id="A0A1I4UVP4"/>
<comment type="caution">
    <text evidence="6">The sequence shown here is derived from an EMBL/GenBank/DDBJ whole genome shotgun (WGS) entry which is preliminary data.</text>
</comment>
<feature type="transmembrane region" description="Helical" evidence="3">
    <location>
        <begin position="45"/>
        <end position="68"/>
    </location>
</feature>
<keyword evidence="2" id="KW-0175">Coiled coil</keyword>
<evidence type="ECO:0000313" key="7">
    <source>
        <dbReference type="Proteomes" id="UP000233491"/>
    </source>
</evidence>
<dbReference type="Gene3D" id="2.40.50.100">
    <property type="match status" value="1"/>
</dbReference>
<dbReference type="PANTHER" id="PTHR30469">
    <property type="entry name" value="MULTIDRUG RESISTANCE PROTEIN MDTA"/>
    <property type="match status" value="1"/>
</dbReference>
<keyword evidence="3" id="KW-1133">Transmembrane helix</keyword>
<name>A0A1I4UVP4_9HYPH</name>
<keyword evidence="3" id="KW-0472">Membrane</keyword>
<comment type="similarity">
    <text evidence="1">Belongs to the membrane fusion protein (MFP) (TC 8.A.1) family.</text>
</comment>
<dbReference type="OrthoDB" id="9806939at2"/>
<proteinExistence type="inferred from homology"/>
<keyword evidence="7" id="KW-1185">Reference proteome</keyword>
<sequence>MFPQSGASSCGDIEVGMNWTHHMSLPLSKDTSNERRLSERPVLRMIALVGIVGTLALLITALGFTVYAPARPDTSQLKAPAGPTVKILDPAEVVVVAPGDLSEDLTVSGEVKPASQVTVSAEVTGVATAVMALPGERVSSGDRLLTIADADFRLALRAEEATLASLEAQLRAATANLDRTSGLAGLGIKPKSALEEIESSVATLRANIDASTARIDLARTNLERATLRAPISGIVASRSIETGQLVQAGKPLFDVVDLSKVTVEARVPLGKLAALQPGQAAELWLPQDPERVFPARVARVSPRAEPGSRSAIVYLDADNAEGALRGSMFLMGRIHLRSSLDAVALPKDAVTVGIRSASVHLVRGDRIVEAPVVIGARWNAGTAIEVTQGLSSGDVVLARPLRGLRPGDAIRIERN</sequence>
<organism evidence="6 7">
    <name type="scientific">Pleomorphomonas diazotrophica</name>
    <dbReference type="NCBI Taxonomy" id="1166257"/>
    <lineage>
        <taxon>Bacteria</taxon>
        <taxon>Pseudomonadati</taxon>
        <taxon>Pseudomonadota</taxon>
        <taxon>Alphaproteobacteria</taxon>
        <taxon>Hyphomicrobiales</taxon>
        <taxon>Pleomorphomonadaceae</taxon>
        <taxon>Pleomorphomonas</taxon>
    </lineage>
</organism>
<dbReference type="InterPro" id="IPR058647">
    <property type="entry name" value="BSH_CzcB-like"/>
</dbReference>
<dbReference type="Gene3D" id="2.40.30.170">
    <property type="match status" value="1"/>
</dbReference>
<feature type="domain" description="CzcB-like barrel-sandwich hybrid" evidence="5">
    <location>
        <begin position="117"/>
        <end position="257"/>
    </location>
</feature>
<evidence type="ECO:0000256" key="2">
    <source>
        <dbReference type="SAM" id="Coils"/>
    </source>
</evidence>
<reference evidence="6 7" key="1">
    <citation type="submission" date="2017-12" db="EMBL/GenBank/DDBJ databases">
        <title>Anaerobic carbon monoxide metabolism by Pleomorphomonas carboxyditropha sp. nov., a new mesophilic hydrogenogenic carboxidotroph.</title>
        <authorList>
            <person name="Esquivel-Elizondo S."/>
            <person name="Krajmalnik-Brown R."/>
        </authorList>
    </citation>
    <scope>NUCLEOTIDE SEQUENCE [LARGE SCALE GENOMIC DNA]</scope>
    <source>
        <strain evidence="6 7">R5-392</strain>
    </source>
</reference>
<dbReference type="SUPFAM" id="SSF111369">
    <property type="entry name" value="HlyD-like secretion proteins"/>
    <property type="match status" value="1"/>
</dbReference>
<dbReference type="InterPro" id="IPR058792">
    <property type="entry name" value="Beta-barrel_RND_2"/>
</dbReference>
<evidence type="ECO:0000259" key="4">
    <source>
        <dbReference type="Pfam" id="PF25954"/>
    </source>
</evidence>